<accession>A0AAE3SKJ7</accession>
<comment type="caution">
    <text evidence="3">The sequence shown here is derived from an EMBL/GenBank/DDBJ whole genome shotgun (WGS) entry which is preliminary data.</text>
</comment>
<organism evidence="3 4">
    <name type="scientific">Plebeiibacterium marinum</name>
    <dbReference type="NCBI Taxonomy" id="2992111"/>
    <lineage>
        <taxon>Bacteria</taxon>
        <taxon>Pseudomonadati</taxon>
        <taxon>Bacteroidota</taxon>
        <taxon>Bacteroidia</taxon>
        <taxon>Marinilabiliales</taxon>
        <taxon>Marinilabiliaceae</taxon>
        <taxon>Plebeiibacterium</taxon>
    </lineage>
</organism>
<name>A0AAE3SKJ7_9BACT</name>
<dbReference type="Gene3D" id="3.30.1150.10">
    <property type="match status" value="1"/>
</dbReference>
<evidence type="ECO:0000256" key="1">
    <source>
        <dbReference type="SAM" id="SignalP"/>
    </source>
</evidence>
<dbReference type="InterPro" id="IPR037682">
    <property type="entry name" value="TonB_C"/>
</dbReference>
<gene>
    <name evidence="3" type="ORF">OM074_12765</name>
</gene>
<protein>
    <submittedName>
        <fullName evidence="3">Energy transducer TonB</fullName>
    </submittedName>
</protein>
<dbReference type="RefSeq" id="WP_301199991.1">
    <property type="nucleotide sequence ID" value="NZ_JAPDPI010000025.1"/>
</dbReference>
<feature type="chain" id="PRO_5042111234" evidence="1">
    <location>
        <begin position="20"/>
        <end position="241"/>
    </location>
</feature>
<evidence type="ECO:0000313" key="4">
    <source>
        <dbReference type="Proteomes" id="UP001207408"/>
    </source>
</evidence>
<feature type="signal peptide" evidence="1">
    <location>
        <begin position="1"/>
        <end position="19"/>
    </location>
</feature>
<keyword evidence="4" id="KW-1185">Reference proteome</keyword>
<reference evidence="3" key="1">
    <citation type="submission" date="2022-10" db="EMBL/GenBank/DDBJ databases">
        <authorList>
            <person name="Yu W.X."/>
        </authorList>
    </citation>
    <scope>NUCLEOTIDE SEQUENCE</scope>
    <source>
        <strain evidence="3">D04</strain>
    </source>
</reference>
<dbReference type="SUPFAM" id="SSF74653">
    <property type="entry name" value="TolA/TonB C-terminal domain"/>
    <property type="match status" value="1"/>
</dbReference>
<dbReference type="EMBL" id="JAPDPI010000025">
    <property type="protein sequence ID" value="MCW3806499.1"/>
    <property type="molecule type" value="Genomic_DNA"/>
</dbReference>
<dbReference type="AlphaFoldDB" id="A0AAE3SKJ7"/>
<sequence length="241" mass="26603">MKKIALLTGLLLSAVITFAQVKELSETTVESPKYIGQQGANEINSSESSPICSYLKSSLINNNFEEGVVIILFTINADGTLSDFNVKNSVSKASDQKVINCLKSTSGLWNPGRVNGTPVEMQKEIHVRFVDPSGSSLEELAQNNIESAVKQFESAKAIKNNVSLTSVKADKKSTRKLQSALAYLKEASKYQPNEPSVVFWEACTYEELGNEMRKAEKLNRFMEMVDPKYQAGLESVDIHLN</sequence>
<evidence type="ECO:0000259" key="2">
    <source>
        <dbReference type="Pfam" id="PF03544"/>
    </source>
</evidence>
<proteinExistence type="predicted"/>
<dbReference type="Pfam" id="PF03544">
    <property type="entry name" value="TonB_C"/>
    <property type="match status" value="1"/>
</dbReference>
<dbReference type="Proteomes" id="UP001207408">
    <property type="component" value="Unassembled WGS sequence"/>
</dbReference>
<dbReference type="GO" id="GO:0055085">
    <property type="term" value="P:transmembrane transport"/>
    <property type="evidence" value="ECO:0007669"/>
    <property type="project" value="InterPro"/>
</dbReference>
<feature type="domain" description="TonB C-terminal" evidence="2">
    <location>
        <begin position="65"/>
        <end position="129"/>
    </location>
</feature>
<evidence type="ECO:0000313" key="3">
    <source>
        <dbReference type="EMBL" id="MCW3806499.1"/>
    </source>
</evidence>
<keyword evidence="1" id="KW-0732">Signal</keyword>